<keyword evidence="2 5" id="KW-0812">Transmembrane</keyword>
<dbReference type="AlphaFoldDB" id="A0A844F893"/>
<dbReference type="GO" id="GO:0016020">
    <property type="term" value="C:membrane"/>
    <property type="evidence" value="ECO:0007669"/>
    <property type="project" value="UniProtKB-SubCell"/>
</dbReference>
<evidence type="ECO:0000256" key="2">
    <source>
        <dbReference type="ARBA" id="ARBA00022692"/>
    </source>
</evidence>
<dbReference type="RefSeq" id="WP_009249335.1">
    <property type="nucleotide sequence ID" value="NZ_AP024846.1"/>
</dbReference>
<dbReference type="Pfam" id="PF04172">
    <property type="entry name" value="LrgB"/>
    <property type="match status" value="1"/>
</dbReference>
<dbReference type="PANTHER" id="PTHR30249">
    <property type="entry name" value="PUTATIVE SEROTONIN TRANSPORTER"/>
    <property type="match status" value="1"/>
</dbReference>
<feature type="transmembrane region" description="Helical" evidence="5">
    <location>
        <begin position="204"/>
        <end position="224"/>
    </location>
</feature>
<dbReference type="InterPro" id="IPR007300">
    <property type="entry name" value="CidB/LrgB"/>
</dbReference>
<protein>
    <submittedName>
        <fullName evidence="6">LrgB family protein</fullName>
    </submittedName>
</protein>
<evidence type="ECO:0000256" key="1">
    <source>
        <dbReference type="ARBA" id="ARBA00004141"/>
    </source>
</evidence>
<evidence type="ECO:0000313" key="6">
    <source>
        <dbReference type="EMBL" id="MSS42023.1"/>
    </source>
</evidence>
<dbReference type="Proteomes" id="UP000462363">
    <property type="component" value="Unassembled WGS sequence"/>
</dbReference>
<keyword evidence="3 5" id="KW-1133">Transmembrane helix</keyword>
<feature type="transmembrane region" description="Helical" evidence="5">
    <location>
        <begin position="6"/>
        <end position="25"/>
    </location>
</feature>
<proteinExistence type="predicted"/>
<evidence type="ECO:0000313" key="7">
    <source>
        <dbReference type="Proteomes" id="UP000462363"/>
    </source>
</evidence>
<feature type="transmembrane region" description="Helical" evidence="5">
    <location>
        <begin position="37"/>
        <end position="55"/>
    </location>
</feature>
<feature type="transmembrane region" description="Helical" evidence="5">
    <location>
        <begin position="93"/>
        <end position="117"/>
    </location>
</feature>
<evidence type="ECO:0000256" key="4">
    <source>
        <dbReference type="ARBA" id="ARBA00023136"/>
    </source>
</evidence>
<name>A0A844F893_CLOSV</name>
<dbReference type="EMBL" id="VUMB01000072">
    <property type="protein sequence ID" value="MSS42023.1"/>
    <property type="molecule type" value="Genomic_DNA"/>
</dbReference>
<evidence type="ECO:0000256" key="3">
    <source>
        <dbReference type="ARBA" id="ARBA00022989"/>
    </source>
</evidence>
<feature type="transmembrane region" description="Helical" evidence="5">
    <location>
        <begin position="149"/>
        <end position="169"/>
    </location>
</feature>
<comment type="caution">
    <text evidence="6">The sequence shown here is derived from an EMBL/GenBank/DDBJ whole genome shotgun (WGS) entry which is preliminary data.</text>
</comment>
<keyword evidence="4 5" id="KW-0472">Membrane</keyword>
<evidence type="ECO:0000256" key="5">
    <source>
        <dbReference type="SAM" id="Phobius"/>
    </source>
</evidence>
<accession>A0A844F893</accession>
<comment type="subcellular location">
    <subcellularLocation>
        <location evidence="1">Membrane</location>
        <topology evidence="1">Multi-pass membrane protein</topology>
    </subcellularLocation>
</comment>
<gene>
    <name evidence="6" type="ORF">FYJ37_17415</name>
</gene>
<dbReference type="PANTHER" id="PTHR30249:SF0">
    <property type="entry name" value="PLASTIDAL GLYCOLATE_GLYCERATE TRANSLOCATOR 1, CHLOROPLASTIC"/>
    <property type="match status" value="1"/>
</dbReference>
<organism evidence="6 7">
    <name type="scientific">Clostridium scindens (strain JCM 10418 / VPI 12708)</name>
    <dbReference type="NCBI Taxonomy" id="29347"/>
    <lineage>
        <taxon>Bacteria</taxon>
        <taxon>Bacillati</taxon>
        <taxon>Bacillota</taxon>
        <taxon>Clostridia</taxon>
        <taxon>Lachnospirales</taxon>
        <taxon>Lachnospiraceae</taxon>
    </lineage>
</organism>
<sequence length="225" mass="23708">MSNLWSNPLFGILLSVMAFYIGGVAARKARTPIANPLLIAMVICVLVLKILHISYDDYMEGAQFVSMFLVPVTAMLGLSIYRQRKVLKEQFFPIVIGCLMGSLLSMGSTVALCRLLALHADMMHSLLPKSVTTAIALDVSSQLGGIESITMMAVIICGTGGAILHPFIIKMLKLKDPVAIGVAFGTASHAIGTSKALEMGEVEGAVSGVAMGVAGICTVIIALLL</sequence>
<feature type="transmembrane region" description="Helical" evidence="5">
    <location>
        <begin position="61"/>
        <end position="81"/>
    </location>
</feature>
<reference evidence="6 7" key="1">
    <citation type="submission" date="2019-08" db="EMBL/GenBank/DDBJ databases">
        <title>In-depth cultivation of the pig gut microbiome towards novel bacterial diversity and tailored functional studies.</title>
        <authorList>
            <person name="Wylensek D."/>
            <person name="Hitch T.C.A."/>
            <person name="Clavel T."/>
        </authorList>
    </citation>
    <scope>NUCLEOTIDE SEQUENCE [LARGE SCALE GENOMIC DNA]</scope>
    <source>
        <strain evidence="6 7">BL-389-WT-3D</strain>
    </source>
</reference>